<evidence type="ECO:0000313" key="2">
    <source>
        <dbReference type="Proteomes" id="UP001501417"/>
    </source>
</evidence>
<sequence length="45" mass="4869">MEVELKVRVVDRFLHNLAVDLEERHPAGLGLGNGLTEGALEGVTI</sequence>
<gene>
    <name evidence="1" type="ORF">GCM10023161_13260</name>
</gene>
<reference evidence="2" key="1">
    <citation type="journal article" date="2019" name="Int. J. Syst. Evol. Microbiol.">
        <title>The Global Catalogue of Microorganisms (GCM) 10K type strain sequencing project: providing services to taxonomists for standard genome sequencing and annotation.</title>
        <authorList>
            <consortium name="The Broad Institute Genomics Platform"/>
            <consortium name="The Broad Institute Genome Sequencing Center for Infectious Disease"/>
            <person name="Wu L."/>
            <person name="Ma J."/>
        </authorList>
    </citation>
    <scope>NUCLEOTIDE SEQUENCE [LARGE SCALE GENOMIC DNA]</scope>
    <source>
        <strain evidence="2">JCM 17782</strain>
    </source>
</reference>
<name>A0ABP8RG02_9MYCO</name>
<accession>A0ABP8RG02</accession>
<dbReference type="Proteomes" id="UP001501417">
    <property type="component" value="Unassembled WGS sequence"/>
</dbReference>
<protein>
    <submittedName>
        <fullName evidence="1">Uncharacterized protein</fullName>
    </submittedName>
</protein>
<keyword evidence="2" id="KW-1185">Reference proteome</keyword>
<evidence type="ECO:0000313" key="1">
    <source>
        <dbReference type="EMBL" id="GAA4537075.1"/>
    </source>
</evidence>
<dbReference type="EMBL" id="BAABGF010000016">
    <property type="protein sequence ID" value="GAA4537075.1"/>
    <property type="molecule type" value="Genomic_DNA"/>
</dbReference>
<proteinExistence type="predicted"/>
<comment type="caution">
    <text evidence="1">The sequence shown here is derived from an EMBL/GenBank/DDBJ whole genome shotgun (WGS) entry which is preliminary data.</text>
</comment>
<organism evidence="1 2">
    <name type="scientific">Mycobacterium paraffinicum</name>
    <dbReference type="NCBI Taxonomy" id="53378"/>
    <lineage>
        <taxon>Bacteria</taxon>
        <taxon>Bacillati</taxon>
        <taxon>Actinomycetota</taxon>
        <taxon>Actinomycetes</taxon>
        <taxon>Mycobacteriales</taxon>
        <taxon>Mycobacteriaceae</taxon>
        <taxon>Mycobacterium</taxon>
    </lineage>
</organism>